<dbReference type="Proteomes" id="UP000823941">
    <property type="component" value="Chromosome 17"/>
</dbReference>
<proteinExistence type="predicted"/>
<sequence>MSAFTPRAPWRCGSIARAARLRARPRPALLRAACPAFVRELTEGQQPQAAQFGRGKLESSGKMAALDMTVSAQLARGGGAVARAGGWREGECWREAEGARLARTSLRCAIDAPRTAHAFQPQIASHFTLAGQI</sequence>
<keyword evidence="2" id="KW-1185">Reference proteome</keyword>
<protein>
    <submittedName>
        <fullName evidence="1">Uncharacterized protein</fullName>
    </submittedName>
</protein>
<comment type="caution">
    <text evidence="1">The sequence shown here is derived from an EMBL/GenBank/DDBJ whole genome shotgun (WGS) entry which is preliminary data.</text>
</comment>
<reference evidence="1 2" key="1">
    <citation type="submission" date="2021-06" db="EMBL/GenBank/DDBJ databases">
        <title>A haploid diamondback moth (Plutella xylostella L.) genome assembly resolves 31 chromosomes and identifies a diamide resistance mutation.</title>
        <authorList>
            <person name="Ward C.M."/>
            <person name="Perry K.D."/>
            <person name="Baker G."/>
            <person name="Powis K."/>
            <person name="Heckel D.G."/>
            <person name="Baxter S.W."/>
        </authorList>
    </citation>
    <scope>NUCLEOTIDE SEQUENCE [LARGE SCALE GENOMIC DNA]</scope>
    <source>
        <strain evidence="1 2">LV</strain>
        <tissue evidence="1">Single pupa</tissue>
    </source>
</reference>
<dbReference type="EMBL" id="JAHIBW010000017">
    <property type="protein sequence ID" value="KAG7302838.1"/>
    <property type="molecule type" value="Genomic_DNA"/>
</dbReference>
<accession>A0ABQ7QD71</accession>
<organism evidence="1 2">
    <name type="scientific">Plutella xylostella</name>
    <name type="common">Diamondback moth</name>
    <name type="synonym">Plutella maculipennis</name>
    <dbReference type="NCBI Taxonomy" id="51655"/>
    <lineage>
        <taxon>Eukaryota</taxon>
        <taxon>Metazoa</taxon>
        <taxon>Ecdysozoa</taxon>
        <taxon>Arthropoda</taxon>
        <taxon>Hexapoda</taxon>
        <taxon>Insecta</taxon>
        <taxon>Pterygota</taxon>
        <taxon>Neoptera</taxon>
        <taxon>Endopterygota</taxon>
        <taxon>Lepidoptera</taxon>
        <taxon>Glossata</taxon>
        <taxon>Ditrysia</taxon>
        <taxon>Yponomeutoidea</taxon>
        <taxon>Plutellidae</taxon>
        <taxon>Plutella</taxon>
    </lineage>
</organism>
<name>A0ABQ7QD71_PLUXY</name>
<gene>
    <name evidence="1" type="ORF">JYU34_012818</name>
</gene>
<evidence type="ECO:0000313" key="1">
    <source>
        <dbReference type="EMBL" id="KAG7302838.1"/>
    </source>
</evidence>
<evidence type="ECO:0000313" key="2">
    <source>
        <dbReference type="Proteomes" id="UP000823941"/>
    </source>
</evidence>